<dbReference type="InterPro" id="IPR036236">
    <property type="entry name" value="Znf_C2H2_sf"/>
</dbReference>
<organism evidence="3 4">
    <name type="scientific">Aspergillus caelatus</name>
    <dbReference type="NCBI Taxonomy" id="61420"/>
    <lineage>
        <taxon>Eukaryota</taxon>
        <taxon>Fungi</taxon>
        <taxon>Dikarya</taxon>
        <taxon>Ascomycota</taxon>
        <taxon>Pezizomycotina</taxon>
        <taxon>Eurotiomycetes</taxon>
        <taxon>Eurotiomycetidae</taxon>
        <taxon>Eurotiales</taxon>
        <taxon>Aspergillaceae</taxon>
        <taxon>Aspergillus</taxon>
        <taxon>Aspergillus subgen. Circumdati</taxon>
    </lineage>
</organism>
<dbReference type="EMBL" id="ML737818">
    <property type="protein sequence ID" value="KAE8359566.1"/>
    <property type="molecule type" value="Genomic_DNA"/>
</dbReference>
<dbReference type="PROSITE" id="PS00028">
    <property type="entry name" value="ZINC_FINGER_C2H2_1"/>
    <property type="match status" value="1"/>
</dbReference>
<dbReference type="SUPFAM" id="SSF57667">
    <property type="entry name" value="beta-beta-alpha zinc fingers"/>
    <property type="match status" value="1"/>
</dbReference>
<dbReference type="Proteomes" id="UP000326268">
    <property type="component" value="Unassembled WGS sequence"/>
</dbReference>
<dbReference type="AlphaFoldDB" id="A0A5N6ZRH9"/>
<evidence type="ECO:0000313" key="4">
    <source>
        <dbReference type="Proteomes" id="UP000326268"/>
    </source>
</evidence>
<keyword evidence="1" id="KW-0479">Metal-binding</keyword>
<dbReference type="GeneID" id="43655501"/>
<name>A0A5N6ZRH9_9EURO</name>
<dbReference type="RefSeq" id="XP_031922647.1">
    <property type="nucleotide sequence ID" value="XM_032071055.1"/>
</dbReference>
<dbReference type="OrthoDB" id="2687452at2759"/>
<protein>
    <recommendedName>
        <fullName evidence="2">C2H2-type domain-containing protein</fullName>
    </recommendedName>
</protein>
<dbReference type="Pfam" id="PF00096">
    <property type="entry name" value="zf-C2H2"/>
    <property type="match status" value="1"/>
</dbReference>
<dbReference type="GO" id="GO:0008270">
    <property type="term" value="F:zinc ion binding"/>
    <property type="evidence" value="ECO:0007669"/>
    <property type="project" value="UniProtKB-KW"/>
</dbReference>
<feature type="domain" description="C2H2-type" evidence="2">
    <location>
        <begin position="160"/>
        <end position="185"/>
    </location>
</feature>
<keyword evidence="4" id="KW-1185">Reference proteome</keyword>
<sequence>MSDAPVSTSASSFYVVSSDGHGHNHTNRFPMHNGLWLLADDFNMEPLPPNPAVIPASPVHYPQWQLDVPLHDGSIVPRPTVNHDLEMGLNLRMPTSVQPNSISTAGFSYETGAKDTKESGKNHRPAQRCKWEGCTSTKCFNREADLLRHVKTIHIAPRSYRCNVDGCFKSFNTDDNLKEHILRVHDCDC</sequence>
<accession>A0A5N6ZRH9</accession>
<evidence type="ECO:0000313" key="3">
    <source>
        <dbReference type="EMBL" id="KAE8359566.1"/>
    </source>
</evidence>
<evidence type="ECO:0000256" key="1">
    <source>
        <dbReference type="PROSITE-ProRule" id="PRU00042"/>
    </source>
</evidence>
<reference evidence="3 4" key="1">
    <citation type="submission" date="2019-04" db="EMBL/GenBank/DDBJ databases">
        <title>Friends and foes A comparative genomics studyof 23 Aspergillus species from section Flavi.</title>
        <authorList>
            <consortium name="DOE Joint Genome Institute"/>
            <person name="Kjaerbolling I."/>
            <person name="Vesth T."/>
            <person name="Frisvad J.C."/>
            <person name="Nybo J.L."/>
            <person name="Theobald S."/>
            <person name="Kildgaard S."/>
            <person name="Isbrandt T."/>
            <person name="Kuo A."/>
            <person name="Sato A."/>
            <person name="Lyhne E.K."/>
            <person name="Kogle M.E."/>
            <person name="Wiebenga A."/>
            <person name="Kun R.S."/>
            <person name="Lubbers R.J."/>
            <person name="Makela M.R."/>
            <person name="Barry K."/>
            <person name="Chovatia M."/>
            <person name="Clum A."/>
            <person name="Daum C."/>
            <person name="Haridas S."/>
            <person name="He G."/>
            <person name="LaButti K."/>
            <person name="Lipzen A."/>
            <person name="Mondo S."/>
            <person name="Riley R."/>
            <person name="Salamov A."/>
            <person name="Simmons B.A."/>
            <person name="Magnuson J.K."/>
            <person name="Henrissat B."/>
            <person name="Mortensen U.H."/>
            <person name="Larsen T.O."/>
            <person name="Devries R.P."/>
            <person name="Grigoriev I.V."/>
            <person name="Machida M."/>
            <person name="Baker S.E."/>
            <person name="Andersen M.R."/>
        </authorList>
    </citation>
    <scope>NUCLEOTIDE SEQUENCE [LARGE SCALE GENOMIC DNA]</scope>
    <source>
        <strain evidence="3 4">CBS 763.97</strain>
    </source>
</reference>
<dbReference type="Gene3D" id="3.30.160.60">
    <property type="entry name" value="Classic Zinc Finger"/>
    <property type="match status" value="2"/>
</dbReference>
<evidence type="ECO:0000259" key="2">
    <source>
        <dbReference type="PROSITE" id="PS50157"/>
    </source>
</evidence>
<dbReference type="InterPro" id="IPR013087">
    <property type="entry name" value="Znf_C2H2_type"/>
</dbReference>
<gene>
    <name evidence="3" type="ORF">BDV27DRAFT_149476</name>
</gene>
<dbReference type="SMART" id="SM00355">
    <property type="entry name" value="ZnF_C2H2"/>
    <property type="match status" value="2"/>
</dbReference>
<keyword evidence="1" id="KW-0863">Zinc-finger</keyword>
<proteinExistence type="predicted"/>
<keyword evidence="1" id="KW-0862">Zinc</keyword>
<dbReference type="PROSITE" id="PS50157">
    <property type="entry name" value="ZINC_FINGER_C2H2_2"/>
    <property type="match status" value="1"/>
</dbReference>